<gene>
    <name evidence="12" type="ORF">BQ4739_LOCUS2622</name>
</gene>
<dbReference type="GO" id="GO:0003995">
    <property type="term" value="F:acyl-CoA dehydrogenase activity"/>
    <property type="evidence" value="ECO:0007669"/>
    <property type="project" value="InterPro"/>
</dbReference>
<dbReference type="SUPFAM" id="SSF47203">
    <property type="entry name" value="Acyl-CoA dehydrogenase C-terminal domain-like"/>
    <property type="match status" value="1"/>
</dbReference>
<keyword evidence="13" id="KW-1185">Reference proteome</keyword>
<dbReference type="SUPFAM" id="SSF56645">
    <property type="entry name" value="Acyl-CoA dehydrogenase NM domain-like"/>
    <property type="match status" value="1"/>
</dbReference>
<evidence type="ECO:0000313" key="12">
    <source>
        <dbReference type="EMBL" id="SZX62081.1"/>
    </source>
</evidence>
<dbReference type="PROSITE" id="PS00072">
    <property type="entry name" value="ACYL_COA_DH_1"/>
    <property type="match status" value="1"/>
</dbReference>
<dbReference type="InterPro" id="IPR037069">
    <property type="entry name" value="AcylCoA_DH/ox_N_sf"/>
</dbReference>
<dbReference type="Gene3D" id="1.10.540.10">
    <property type="entry name" value="Acyl-CoA dehydrogenase/oxidase, N-terminal domain"/>
    <property type="match status" value="1"/>
</dbReference>
<feature type="domain" description="Acyl-CoA dehydrogenase/oxidase C-terminal" evidence="9">
    <location>
        <begin position="303"/>
        <end position="452"/>
    </location>
</feature>
<dbReference type="Proteomes" id="UP000256970">
    <property type="component" value="Unassembled WGS sequence"/>
</dbReference>
<dbReference type="EMBL" id="FNXT01000198">
    <property type="protein sequence ID" value="SZX62081.1"/>
    <property type="molecule type" value="Genomic_DNA"/>
</dbReference>
<evidence type="ECO:0000313" key="13">
    <source>
        <dbReference type="Proteomes" id="UP000256970"/>
    </source>
</evidence>
<dbReference type="GO" id="GO:0005739">
    <property type="term" value="C:mitochondrion"/>
    <property type="evidence" value="ECO:0007669"/>
    <property type="project" value="TreeGrafter"/>
</dbReference>
<evidence type="ECO:0000256" key="1">
    <source>
        <dbReference type="ARBA" id="ARBA00001974"/>
    </source>
</evidence>
<evidence type="ECO:0000259" key="9">
    <source>
        <dbReference type="Pfam" id="PF00441"/>
    </source>
</evidence>
<dbReference type="InterPro" id="IPR006089">
    <property type="entry name" value="Acyl-CoA_DH_CS"/>
</dbReference>
<dbReference type="InterPro" id="IPR013786">
    <property type="entry name" value="AcylCoA_DH/ox_N"/>
</dbReference>
<dbReference type="PANTHER" id="PTHR43831:SF1">
    <property type="entry name" value="ISOBUTYRYL-COA DEHYDROGENASE, MITOCHONDRIAL"/>
    <property type="match status" value="1"/>
</dbReference>
<evidence type="ECO:0000256" key="5">
    <source>
        <dbReference type="ARBA" id="ARBA00023002"/>
    </source>
</evidence>
<organism evidence="12 13">
    <name type="scientific">Tetradesmus obliquus</name>
    <name type="common">Green alga</name>
    <name type="synonym">Acutodesmus obliquus</name>
    <dbReference type="NCBI Taxonomy" id="3088"/>
    <lineage>
        <taxon>Eukaryota</taxon>
        <taxon>Viridiplantae</taxon>
        <taxon>Chlorophyta</taxon>
        <taxon>core chlorophytes</taxon>
        <taxon>Chlorophyceae</taxon>
        <taxon>CS clade</taxon>
        <taxon>Sphaeropleales</taxon>
        <taxon>Scenedesmaceae</taxon>
        <taxon>Tetradesmus</taxon>
    </lineage>
</organism>
<dbReference type="InterPro" id="IPR009100">
    <property type="entry name" value="AcylCoA_DH/oxidase_NM_dom_sf"/>
</dbReference>
<reference evidence="12 13" key="1">
    <citation type="submission" date="2016-10" db="EMBL/GenBank/DDBJ databases">
        <authorList>
            <person name="Cai Z."/>
        </authorList>
    </citation>
    <scope>NUCLEOTIDE SEQUENCE [LARGE SCALE GENOMIC DNA]</scope>
</reference>
<feature type="domain" description="Acyl-CoA dehydrogenase/oxidase N-terminal" evidence="11">
    <location>
        <begin position="45"/>
        <end position="154"/>
    </location>
</feature>
<dbReference type="Pfam" id="PF02771">
    <property type="entry name" value="Acyl-CoA_dh_N"/>
    <property type="match status" value="1"/>
</dbReference>
<dbReference type="InterPro" id="IPR046373">
    <property type="entry name" value="Acyl-CoA_Oxase/DH_mid-dom_sf"/>
</dbReference>
<dbReference type="InterPro" id="IPR052547">
    <property type="entry name" value="Mito_Isobutyryl-CoADH"/>
</dbReference>
<dbReference type="Pfam" id="PF00441">
    <property type="entry name" value="Acyl-CoA_dh_1"/>
    <property type="match status" value="1"/>
</dbReference>
<keyword evidence="3 7" id="KW-0285">Flavoprotein</keyword>
<evidence type="ECO:0000256" key="8">
    <source>
        <dbReference type="SAM" id="MobiDB-lite"/>
    </source>
</evidence>
<dbReference type="InterPro" id="IPR009075">
    <property type="entry name" value="AcylCo_DH/oxidase_C"/>
</dbReference>
<evidence type="ECO:0000256" key="3">
    <source>
        <dbReference type="ARBA" id="ARBA00022630"/>
    </source>
</evidence>
<comment type="catalytic activity">
    <reaction evidence="6">
        <text>(2S)-2-methylbutanoyl-CoA + oxidized [electron-transfer flavoprotein] + H(+) = (2E)-2-methylbut-2-enoyl-CoA + reduced [electron-transfer flavoprotein]</text>
        <dbReference type="Rhea" id="RHEA:48256"/>
        <dbReference type="Rhea" id="RHEA-COMP:10685"/>
        <dbReference type="Rhea" id="RHEA-COMP:10686"/>
        <dbReference type="ChEBI" id="CHEBI:15378"/>
        <dbReference type="ChEBI" id="CHEBI:57337"/>
        <dbReference type="ChEBI" id="CHEBI:57692"/>
        <dbReference type="ChEBI" id="CHEBI:58307"/>
        <dbReference type="ChEBI" id="CHEBI:88166"/>
    </reaction>
    <physiologicalReaction direction="left-to-right" evidence="6">
        <dbReference type="Rhea" id="RHEA:48257"/>
    </physiologicalReaction>
</comment>
<dbReference type="Gene3D" id="1.20.140.10">
    <property type="entry name" value="Butyryl-CoA Dehydrogenase, subunit A, domain 3"/>
    <property type="match status" value="1"/>
</dbReference>
<dbReference type="InterPro" id="IPR036250">
    <property type="entry name" value="AcylCo_DH-like_C"/>
</dbReference>
<feature type="domain" description="Acyl-CoA oxidase/dehydrogenase middle" evidence="10">
    <location>
        <begin position="161"/>
        <end position="219"/>
    </location>
</feature>
<evidence type="ECO:0000259" key="11">
    <source>
        <dbReference type="Pfam" id="PF02771"/>
    </source>
</evidence>
<keyword evidence="5 7" id="KW-0560">Oxidoreductase</keyword>
<dbReference type="STRING" id="3088.A0A383VA66"/>
<evidence type="ECO:0000256" key="2">
    <source>
        <dbReference type="ARBA" id="ARBA00009347"/>
    </source>
</evidence>
<evidence type="ECO:0000256" key="4">
    <source>
        <dbReference type="ARBA" id="ARBA00022827"/>
    </source>
</evidence>
<dbReference type="PANTHER" id="PTHR43831">
    <property type="entry name" value="ISOBUTYRYL-COA DEHYDROGENASE"/>
    <property type="match status" value="1"/>
</dbReference>
<evidence type="ECO:0000256" key="6">
    <source>
        <dbReference type="ARBA" id="ARBA00049552"/>
    </source>
</evidence>
<dbReference type="GO" id="GO:0050660">
    <property type="term" value="F:flavin adenine dinucleotide binding"/>
    <property type="evidence" value="ECO:0007669"/>
    <property type="project" value="InterPro"/>
</dbReference>
<dbReference type="Gene3D" id="2.40.110.10">
    <property type="entry name" value="Butyryl-CoA Dehydrogenase, subunit A, domain 2"/>
    <property type="match status" value="1"/>
</dbReference>
<keyword evidence="4 7" id="KW-0274">FAD</keyword>
<evidence type="ECO:0000259" key="10">
    <source>
        <dbReference type="Pfam" id="PF02770"/>
    </source>
</evidence>
<dbReference type="InterPro" id="IPR006091">
    <property type="entry name" value="Acyl-CoA_Oxase/DH_mid-dom"/>
</dbReference>
<name>A0A383VA66_TETOB</name>
<dbReference type="FunFam" id="1.20.140.10:FF:000001">
    <property type="entry name" value="Acyl-CoA dehydrogenase"/>
    <property type="match status" value="1"/>
</dbReference>
<protein>
    <recommendedName>
        <fullName evidence="14">Acyl-CoA dehydrogenase</fullName>
    </recommendedName>
</protein>
<sequence>MLLQQVARGCCQLKQLAAPASLGSTWRHLTAHTYPGELSGGIHLTEEQLGMQALAHDFAREQMLPHAAQWDEQKIFPVEVMREAAKLGFAGLYVPEEYGGSGLGRLDGSLIFEGLSYGDISTAAYLTIHNMVAYVVNKFGSQALKEQHLPQLASLDKLASYCLTEPGSGSDAASLATAAVPVEGGWLLSGSKAFISGAGASDVYLVMARCQGQMLSQQEVDAAAAEGASGSGAGSTVGGGSSSTNGAGGSGSGAITAFLVEKEWPGVSFGASERKMGWRSQPTGTVNLDKVFVPAANMLGQQGSGFRIAMHALDGGRINIAACSVGGAAYCLDYAWQYTSERQQFGQPIGSFQATQFKLADMATGLEASRAMVRGAAVALDEQSPRATLAAAMAKRFATDTCYNVANDALQLLGGYGYLMDHPVERYCRDLRVHSILEGTNEIMRLIIHRQLQRLDYHHLV</sequence>
<evidence type="ECO:0008006" key="14">
    <source>
        <dbReference type="Google" id="ProtNLM"/>
    </source>
</evidence>
<dbReference type="AlphaFoldDB" id="A0A383VA66"/>
<dbReference type="PROSITE" id="PS00073">
    <property type="entry name" value="ACYL_COA_DH_2"/>
    <property type="match status" value="1"/>
</dbReference>
<comment type="similarity">
    <text evidence="2 7">Belongs to the acyl-CoA dehydrogenase family.</text>
</comment>
<evidence type="ECO:0000256" key="7">
    <source>
        <dbReference type="RuleBase" id="RU362125"/>
    </source>
</evidence>
<proteinExistence type="inferred from homology"/>
<comment type="cofactor">
    <cofactor evidence="1 7">
        <name>FAD</name>
        <dbReference type="ChEBI" id="CHEBI:57692"/>
    </cofactor>
</comment>
<feature type="compositionally biased region" description="Gly residues" evidence="8">
    <location>
        <begin position="229"/>
        <end position="248"/>
    </location>
</feature>
<accession>A0A383VA66</accession>
<dbReference type="Pfam" id="PF02770">
    <property type="entry name" value="Acyl-CoA_dh_M"/>
    <property type="match status" value="1"/>
</dbReference>
<feature type="region of interest" description="Disordered" evidence="8">
    <location>
        <begin position="226"/>
        <end position="248"/>
    </location>
</feature>